<reference evidence="1" key="1">
    <citation type="submission" date="2022-01" db="EMBL/GenBank/DDBJ databases">
        <title>Comparative genomics reveals a dynamic genome evolution in the ectomycorrhizal milk-cap (Lactarius) mushrooms.</title>
        <authorList>
            <consortium name="DOE Joint Genome Institute"/>
            <person name="Lebreton A."/>
            <person name="Tang N."/>
            <person name="Kuo A."/>
            <person name="LaButti K."/>
            <person name="Drula E."/>
            <person name="Barry K."/>
            <person name="Clum A."/>
            <person name="Lipzen A."/>
            <person name="Mousain D."/>
            <person name="Ng V."/>
            <person name="Wang R."/>
            <person name="Wang X."/>
            <person name="Dai Y."/>
            <person name="Henrissat B."/>
            <person name="Grigoriev I.V."/>
            <person name="Guerin-Laguette A."/>
            <person name="Yu F."/>
            <person name="Martin F.M."/>
        </authorList>
    </citation>
    <scope>NUCLEOTIDE SEQUENCE</scope>
    <source>
        <strain evidence="1">QP</strain>
    </source>
</reference>
<evidence type="ECO:0000313" key="2">
    <source>
        <dbReference type="Proteomes" id="UP001201163"/>
    </source>
</evidence>
<keyword evidence="2" id="KW-1185">Reference proteome</keyword>
<gene>
    <name evidence="1" type="ORF">EDB92DRAFT_1943997</name>
</gene>
<dbReference type="EMBL" id="JAKELL010000015">
    <property type="protein sequence ID" value="KAH8994187.1"/>
    <property type="molecule type" value="Genomic_DNA"/>
</dbReference>
<dbReference type="Proteomes" id="UP001201163">
    <property type="component" value="Unassembled WGS sequence"/>
</dbReference>
<accession>A0AAD4LKM4</accession>
<comment type="caution">
    <text evidence="1">The sequence shown here is derived from an EMBL/GenBank/DDBJ whole genome shotgun (WGS) entry which is preliminary data.</text>
</comment>
<evidence type="ECO:0000313" key="1">
    <source>
        <dbReference type="EMBL" id="KAH8994187.1"/>
    </source>
</evidence>
<sequence>MCAVRHPKHTPTFICELDKFVWQNPDHLFVLTLSLRIDLALLFISGPITATWKKDIQQNLLLDAPVEMLWDEFLDVFCETWVYSSESASPTNTPAVNSPTITPLAPYVDKIPTDTLSSHTTVSTPKRVEDLPITLAAEEPSLPSDLDMPTPADLDSSWPLLIPLISPSPVDVPVLSWATDTQTATDDTQIWPAEAHTSSDLCILTTRIGKVPLSSQLHAYAVLVKRMLVSKEREEQPHRPRELPCTQLAHCSVPLPQNLSDPDLDPARPHGTSPRFLPAYDAPATTTIEYNITNIAFTPLSPRLCPTLHDIRDPIPSTGNPPLLKPPHSLLHSSGPRLLTDPSNALTLSHLPTFVSSHHSSFASSRPFYSILSALALPDECPPSPPIVNSNLLIDFLKGNDDNAFLATHPPDEQRT</sequence>
<organism evidence="1 2">
    <name type="scientific">Lactarius akahatsu</name>
    <dbReference type="NCBI Taxonomy" id="416441"/>
    <lineage>
        <taxon>Eukaryota</taxon>
        <taxon>Fungi</taxon>
        <taxon>Dikarya</taxon>
        <taxon>Basidiomycota</taxon>
        <taxon>Agaricomycotina</taxon>
        <taxon>Agaricomycetes</taxon>
        <taxon>Russulales</taxon>
        <taxon>Russulaceae</taxon>
        <taxon>Lactarius</taxon>
    </lineage>
</organism>
<proteinExistence type="predicted"/>
<name>A0AAD4LKM4_9AGAM</name>
<protein>
    <submittedName>
        <fullName evidence="1">Uncharacterized protein</fullName>
    </submittedName>
</protein>
<dbReference type="AlphaFoldDB" id="A0AAD4LKM4"/>